<evidence type="ECO:0000313" key="1">
    <source>
        <dbReference type="EMBL" id="ADO59923.1"/>
    </source>
</evidence>
<keyword evidence="1" id="KW-0614">Plasmid</keyword>
<sequence>MFSFCDVILHDKSIIRGGFLHHKPENSIYIFSRNPVVNIALKTEGSVTEIPCSQIQHIRFFSTVYLFERISAIPLLNVEQRGYFVQELYRFMRERGLVGIEHLLERITMEEMMILLTEVEHDKYVVVNGQVLRYIDDQTYPIDFKNPVCLSKLITFYMEAWSNMEQKAKSIEADLQEYRQVYYHMSYEDIMKLKSDT</sequence>
<protein>
    <submittedName>
        <fullName evidence="1">Uncharacterized protein</fullName>
    </submittedName>
</protein>
<evidence type="ECO:0000313" key="2">
    <source>
        <dbReference type="Proteomes" id="UP000006868"/>
    </source>
</evidence>
<dbReference type="EMBL" id="CP002214">
    <property type="protein sequence ID" value="ADO59923.1"/>
    <property type="molecule type" value="Genomic_DNA"/>
</dbReference>
<dbReference type="PATRIC" id="fig|886882.15.peg.6059"/>
<organism evidence="1 2">
    <name type="scientific">Paenibacillus polymyxa (strain SC2)</name>
    <name type="common">Bacillus polymyxa</name>
    <dbReference type="NCBI Taxonomy" id="886882"/>
    <lineage>
        <taxon>Bacteria</taxon>
        <taxon>Bacillati</taxon>
        <taxon>Bacillota</taxon>
        <taxon>Bacilli</taxon>
        <taxon>Bacillales</taxon>
        <taxon>Paenibacillaceae</taxon>
        <taxon>Paenibacillus</taxon>
    </lineage>
</organism>
<dbReference type="RefSeq" id="WP_013386337.1">
    <property type="nucleotide sequence ID" value="NC_014628.2"/>
</dbReference>
<gene>
    <name evidence="1" type="ORF">PPSC2_28555</name>
</gene>
<dbReference type="Proteomes" id="UP000006868">
    <property type="component" value="Plasmid pSC2"/>
</dbReference>
<geneLocation type="plasmid" evidence="1 2">
    <name>pSC2</name>
</geneLocation>
<accession>E3EL91</accession>
<dbReference type="KEGG" id="ppm:PPSC2_28555"/>
<dbReference type="HOGENOM" id="CLU_1382945_0_0_9"/>
<name>E3EL91_PAEPS</name>
<proteinExistence type="predicted"/>
<dbReference type="AlphaFoldDB" id="E3EL91"/>
<reference evidence="1 2" key="1">
    <citation type="journal article" date="2011" name="J. Bacteriol.">
        <title>Complete genome sequence of Paenibacillus polymyxa SC2, a strain of plant growth-promoting Rhizobacterium with broad-spectrum antimicrobial activity.</title>
        <authorList>
            <person name="Ma M."/>
            <person name="Wang C."/>
            <person name="Ding Y."/>
            <person name="Li L."/>
            <person name="Shen D."/>
            <person name="Jiang X."/>
            <person name="Guan D."/>
            <person name="Cao F."/>
            <person name="Chen H."/>
            <person name="Feng R."/>
            <person name="Wang X."/>
            <person name="Ge Y."/>
            <person name="Yao L."/>
            <person name="Bing X."/>
            <person name="Yang X."/>
            <person name="Li J."/>
            <person name="Du B."/>
        </authorList>
    </citation>
    <scope>NUCLEOTIDE SEQUENCE [LARGE SCALE GENOMIC DNA]</scope>
    <source>
        <strain evidence="1 2">SC2</strain>
        <plasmid evidence="2">pSC2</plasmid>
    </source>
</reference>